<dbReference type="EMBL" id="AP019860">
    <property type="protein sequence ID" value="BBM85470.1"/>
    <property type="molecule type" value="Genomic_DNA"/>
</dbReference>
<gene>
    <name evidence="2" type="ORF">UABAM_03839</name>
</gene>
<dbReference type="InterPro" id="IPR036390">
    <property type="entry name" value="WH_DNA-bd_sf"/>
</dbReference>
<keyword evidence="3" id="KW-1185">Reference proteome</keyword>
<reference evidence="2 3" key="1">
    <citation type="submission" date="2019-08" db="EMBL/GenBank/DDBJ databases">
        <title>Complete genome sequence of Candidatus Uab amorphum.</title>
        <authorList>
            <person name="Shiratori T."/>
            <person name="Suzuki S."/>
            <person name="Kakizawa Y."/>
            <person name="Ishida K."/>
        </authorList>
    </citation>
    <scope>NUCLEOTIDE SEQUENCE [LARGE SCALE GENOMIC DNA]</scope>
    <source>
        <strain evidence="2 3">SRT547</strain>
    </source>
</reference>
<dbReference type="InterPro" id="IPR036388">
    <property type="entry name" value="WH-like_DNA-bd_sf"/>
</dbReference>
<evidence type="ECO:0000259" key="1">
    <source>
        <dbReference type="Pfam" id="PF03551"/>
    </source>
</evidence>
<evidence type="ECO:0000313" key="2">
    <source>
        <dbReference type="EMBL" id="BBM85470.1"/>
    </source>
</evidence>
<dbReference type="AlphaFoldDB" id="A0A5S9IQT4"/>
<dbReference type="PANTHER" id="PTHR43252:SF7">
    <property type="entry name" value="TRANSCRIPTIONAL REGULATOR YQJI"/>
    <property type="match status" value="1"/>
</dbReference>
<dbReference type="KEGG" id="uam:UABAM_03839"/>
<accession>A0A5S9IQT4</accession>
<proteinExistence type="predicted"/>
<dbReference type="SUPFAM" id="SSF46785">
    <property type="entry name" value="Winged helix' DNA-binding domain"/>
    <property type="match status" value="1"/>
</dbReference>
<sequence length="112" mass="12990">MKSKSQFLKGCIRTSVLQLLSEKPMYGYQIATELAKRSEDIFSLGQGTLYPMLYSLEKKNLIKTSHTEFLDNGRKRLYYTITESGFEMLEENKLTWFEVVRAMQLVLGTNYG</sequence>
<dbReference type="Pfam" id="PF03551">
    <property type="entry name" value="PadR"/>
    <property type="match status" value="1"/>
</dbReference>
<dbReference type="InterPro" id="IPR005149">
    <property type="entry name" value="Tscrpt_reg_PadR_N"/>
</dbReference>
<dbReference type="Proteomes" id="UP000326354">
    <property type="component" value="Chromosome"/>
</dbReference>
<protein>
    <submittedName>
        <fullName evidence="2">PadR family transcriptional regulator</fullName>
    </submittedName>
</protein>
<dbReference type="OrthoDB" id="9808017at2"/>
<feature type="domain" description="Transcription regulator PadR N-terminal" evidence="1">
    <location>
        <begin position="16"/>
        <end position="90"/>
    </location>
</feature>
<evidence type="ECO:0000313" key="3">
    <source>
        <dbReference type="Proteomes" id="UP000326354"/>
    </source>
</evidence>
<dbReference type="Gene3D" id="1.10.10.10">
    <property type="entry name" value="Winged helix-like DNA-binding domain superfamily/Winged helix DNA-binding domain"/>
    <property type="match status" value="1"/>
</dbReference>
<name>A0A5S9IQT4_UABAM</name>
<organism evidence="2 3">
    <name type="scientific">Uabimicrobium amorphum</name>
    <dbReference type="NCBI Taxonomy" id="2596890"/>
    <lineage>
        <taxon>Bacteria</taxon>
        <taxon>Pseudomonadati</taxon>
        <taxon>Planctomycetota</taxon>
        <taxon>Candidatus Uabimicrobiia</taxon>
        <taxon>Candidatus Uabimicrobiales</taxon>
        <taxon>Candidatus Uabimicrobiaceae</taxon>
        <taxon>Candidatus Uabimicrobium</taxon>
    </lineage>
</organism>
<dbReference type="RefSeq" id="WP_151969571.1">
    <property type="nucleotide sequence ID" value="NZ_AP019860.1"/>
</dbReference>
<dbReference type="PANTHER" id="PTHR43252">
    <property type="entry name" value="TRANSCRIPTIONAL REGULATOR YQJI"/>
    <property type="match status" value="1"/>
</dbReference>